<organism evidence="2 3">
    <name type="scientific">Batillaria attramentaria</name>
    <dbReference type="NCBI Taxonomy" id="370345"/>
    <lineage>
        <taxon>Eukaryota</taxon>
        <taxon>Metazoa</taxon>
        <taxon>Spiralia</taxon>
        <taxon>Lophotrochozoa</taxon>
        <taxon>Mollusca</taxon>
        <taxon>Gastropoda</taxon>
        <taxon>Caenogastropoda</taxon>
        <taxon>Sorbeoconcha</taxon>
        <taxon>Cerithioidea</taxon>
        <taxon>Batillariidae</taxon>
        <taxon>Batillaria</taxon>
    </lineage>
</organism>
<keyword evidence="3" id="KW-1185">Reference proteome</keyword>
<comment type="caution">
    <text evidence="2">The sequence shown here is derived from an EMBL/GenBank/DDBJ whole genome shotgun (WGS) entry which is preliminary data.</text>
</comment>
<evidence type="ECO:0000256" key="1">
    <source>
        <dbReference type="SAM" id="MobiDB-lite"/>
    </source>
</evidence>
<dbReference type="Proteomes" id="UP001519460">
    <property type="component" value="Unassembled WGS sequence"/>
</dbReference>
<protein>
    <submittedName>
        <fullName evidence="2">Uncharacterized protein</fullName>
    </submittedName>
</protein>
<name>A0ABD0JDQ9_9CAEN</name>
<evidence type="ECO:0000313" key="3">
    <source>
        <dbReference type="Proteomes" id="UP001519460"/>
    </source>
</evidence>
<feature type="region of interest" description="Disordered" evidence="1">
    <location>
        <begin position="1"/>
        <end position="44"/>
    </location>
</feature>
<reference evidence="2 3" key="1">
    <citation type="journal article" date="2023" name="Sci. Data">
        <title>Genome assembly of the Korean intertidal mud-creeper Batillaria attramentaria.</title>
        <authorList>
            <person name="Patra A.K."/>
            <person name="Ho P.T."/>
            <person name="Jun S."/>
            <person name="Lee S.J."/>
            <person name="Kim Y."/>
            <person name="Won Y.J."/>
        </authorList>
    </citation>
    <scope>NUCLEOTIDE SEQUENCE [LARGE SCALE GENOMIC DNA]</scope>
    <source>
        <strain evidence="2">Wonlab-2016</strain>
    </source>
</reference>
<feature type="compositionally biased region" description="Polar residues" evidence="1">
    <location>
        <begin position="1"/>
        <end position="23"/>
    </location>
</feature>
<proteinExistence type="predicted"/>
<sequence>MRDHGLQSTLGTAGSTPPTTVPSLTGGKDSWRKGGKRSSAAYGVYPPPPTFLPLCHSLRSLCSTKTVPNKLAPYSLTQARRRSQDGRGNAMSQEDFVFWVKAGETVYTFWTPAGIQTQDPYQSAIPLPSQRQIG</sequence>
<dbReference type="EMBL" id="JACVVK020000498">
    <property type="protein sequence ID" value="KAK7469926.1"/>
    <property type="molecule type" value="Genomic_DNA"/>
</dbReference>
<accession>A0ABD0JDQ9</accession>
<evidence type="ECO:0000313" key="2">
    <source>
        <dbReference type="EMBL" id="KAK7469926.1"/>
    </source>
</evidence>
<gene>
    <name evidence="2" type="ORF">BaRGS_00036030</name>
</gene>
<dbReference type="AlphaFoldDB" id="A0ABD0JDQ9"/>